<organism evidence="8 9">
    <name type="scientific">Gigaspora margarita</name>
    <dbReference type="NCBI Taxonomy" id="4874"/>
    <lineage>
        <taxon>Eukaryota</taxon>
        <taxon>Fungi</taxon>
        <taxon>Fungi incertae sedis</taxon>
        <taxon>Mucoromycota</taxon>
        <taxon>Glomeromycotina</taxon>
        <taxon>Glomeromycetes</taxon>
        <taxon>Diversisporales</taxon>
        <taxon>Gigasporaceae</taxon>
        <taxon>Gigaspora</taxon>
    </lineage>
</organism>
<protein>
    <recommendedName>
        <fullName evidence="4">Stress response protein NST1</fullName>
    </recommendedName>
    <alternativeName>
        <fullName evidence="3">Stress response protein nst1</fullName>
    </alternativeName>
</protein>
<gene>
    <name evidence="8" type="ORF">GMARGA_LOCUS29956</name>
</gene>
<evidence type="ECO:0000256" key="3">
    <source>
        <dbReference type="ARBA" id="ARBA00015112"/>
    </source>
</evidence>
<evidence type="ECO:0000313" key="9">
    <source>
        <dbReference type="Proteomes" id="UP000789901"/>
    </source>
</evidence>
<keyword evidence="9" id="KW-1185">Reference proteome</keyword>
<evidence type="ECO:0000256" key="2">
    <source>
        <dbReference type="ARBA" id="ARBA00007112"/>
    </source>
</evidence>
<keyword evidence="6" id="KW-0175">Coiled coil</keyword>
<dbReference type="EMBL" id="CAJVQB010041258">
    <property type="protein sequence ID" value="CAG8829315.1"/>
    <property type="molecule type" value="Genomic_DNA"/>
</dbReference>
<dbReference type="InterPro" id="IPR025279">
    <property type="entry name" value="NST1"/>
</dbReference>
<feature type="compositionally biased region" description="Basic and acidic residues" evidence="7">
    <location>
        <begin position="76"/>
        <end position="91"/>
    </location>
</feature>
<evidence type="ECO:0000256" key="5">
    <source>
        <dbReference type="ARBA" id="ARBA00022490"/>
    </source>
</evidence>
<name>A0ABN7WEW1_GIGMA</name>
<proteinExistence type="inferred from homology"/>
<feature type="compositionally biased region" description="Polar residues" evidence="7">
    <location>
        <begin position="18"/>
        <end position="39"/>
    </location>
</feature>
<feature type="compositionally biased region" description="Polar residues" evidence="7">
    <location>
        <begin position="105"/>
        <end position="115"/>
    </location>
</feature>
<reference evidence="8 9" key="1">
    <citation type="submission" date="2021-06" db="EMBL/GenBank/DDBJ databases">
        <authorList>
            <person name="Kallberg Y."/>
            <person name="Tangrot J."/>
            <person name="Rosling A."/>
        </authorList>
    </citation>
    <scope>NUCLEOTIDE SEQUENCE [LARGE SCALE GENOMIC DNA]</scope>
    <source>
        <strain evidence="8 9">120-4 pot B 10/14</strain>
    </source>
</reference>
<sequence length="161" mass="18588">MLLSPTSPFSKDPGELTPSHNYDISNGSHNQHTKSHYNIYNSDFDSEEVVDVDIEDDDEFFLDDKGYDAEAPEIPFPRKDSITNFDGDKHNVSSIPAKKKKKNKSALSISQMNTNNNEEWQQIREFWLQLGEKEQWSLVKVEKEAFLKKMKEKQNHSCSCS</sequence>
<accession>A0ABN7WEW1</accession>
<dbReference type="Pfam" id="PF13945">
    <property type="entry name" value="NST1"/>
    <property type="match status" value="1"/>
</dbReference>
<evidence type="ECO:0000256" key="6">
    <source>
        <dbReference type="ARBA" id="ARBA00023054"/>
    </source>
</evidence>
<comment type="caution">
    <text evidence="8">The sequence shown here is derived from an EMBL/GenBank/DDBJ whole genome shotgun (WGS) entry which is preliminary data.</text>
</comment>
<evidence type="ECO:0000313" key="8">
    <source>
        <dbReference type="EMBL" id="CAG8829315.1"/>
    </source>
</evidence>
<comment type="subcellular location">
    <subcellularLocation>
        <location evidence="1">Cytoplasm</location>
    </subcellularLocation>
</comment>
<evidence type="ECO:0000256" key="7">
    <source>
        <dbReference type="SAM" id="MobiDB-lite"/>
    </source>
</evidence>
<evidence type="ECO:0000256" key="1">
    <source>
        <dbReference type="ARBA" id="ARBA00004496"/>
    </source>
</evidence>
<keyword evidence="5" id="KW-0963">Cytoplasm</keyword>
<feature type="non-terminal residue" evidence="8">
    <location>
        <position position="161"/>
    </location>
</feature>
<comment type="similarity">
    <text evidence="2">Belongs to the NST1 family.</text>
</comment>
<evidence type="ECO:0000256" key="4">
    <source>
        <dbReference type="ARBA" id="ARBA00020733"/>
    </source>
</evidence>
<feature type="region of interest" description="Disordered" evidence="7">
    <location>
        <begin position="1"/>
        <end position="39"/>
    </location>
</feature>
<feature type="region of interest" description="Disordered" evidence="7">
    <location>
        <begin position="69"/>
        <end position="115"/>
    </location>
</feature>
<dbReference type="Proteomes" id="UP000789901">
    <property type="component" value="Unassembled WGS sequence"/>
</dbReference>